<dbReference type="Pfam" id="PF13620">
    <property type="entry name" value="CarboxypepD_reg"/>
    <property type="match status" value="1"/>
</dbReference>
<evidence type="ECO:0000256" key="1">
    <source>
        <dbReference type="SAM" id="MobiDB-lite"/>
    </source>
</evidence>
<dbReference type="AlphaFoldDB" id="A0A3A8KAK1"/>
<dbReference type="InterPro" id="IPR008969">
    <property type="entry name" value="CarboxyPept-like_regulatory"/>
</dbReference>
<keyword evidence="3" id="KW-1185">Reference proteome</keyword>
<dbReference type="OrthoDB" id="5499103at2"/>
<feature type="compositionally biased region" description="Basic and acidic residues" evidence="1">
    <location>
        <begin position="363"/>
        <end position="373"/>
    </location>
</feature>
<evidence type="ECO:0000313" key="3">
    <source>
        <dbReference type="Proteomes" id="UP000268313"/>
    </source>
</evidence>
<proteinExistence type="predicted"/>
<dbReference type="InterPro" id="IPR013784">
    <property type="entry name" value="Carb-bd-like_fold"/>
</dbReference>
<organism evidence="2 3">
    <name type="scientific">Corallococcus carmarthensis</name>
    <dbReference type="NCBI Taxonomy" id="2316728"/>
    <lineage>
        <taxon>Bacteria</taxon>
        <taxon>Pseudomonadati</taxon>
        <taxon>Myxococcota</taxon>
        <taxon>Myxococcia</taxon>
        <taxon>Myxococcales</taxon>
        <taxon>Cystobacterineae</taxon>
        <taxon>Myxococcaceae</taxon>
        <taxon>Corallococcus</taxon>
    </lineage>
</organism>
<dbReference type="GO" id="GO:0004180">
    <property type="term" value="F:carboxypeptidase activity"/>
    <property type="evidence" value="ECO:0007669"/>
    <property type="project" value="UniProtKB-KW"/>
</dbReference>
<feature type="region of interest" description="Disordered" evidence="1">
    <location>
        <begin position="363"/>
        <end position="384"/>
    </location>
</feature>
<dbReference type="SUPFAM" id="SSF49464">
    <property type="entry name" value="Carboxypeptidase regulatory domain-like"/>
    <property type="match status" value="1"/>
</dbReference>
<dbReference type="Gene3D" id="2.60.40.1120">
    <property type="entry name" value="Carboxypeptidase-like, regulatory domain"/>
    <property type="match status" value="1"/>
</dbReference>
<evidence type="ECO:0000313" key="2">
    <source>
        <dbReference type="EMBL" id="RKG99421.1"/>
    </source>
</evidence>
<dbReference type="SUPFAM" id="SSF49452">
    <property type="entry name" value="Starch-binding domain-like"/>
    <property type="match status" value="1"/>
</dbReference>
<dbReference type="Proteomes" id="UP000268313">
    <property type="component" value="Unassembled WGS sequence"/>
</dbReference>
<dbReference type="EMBL" id="RAWE01000114">
    <property type="protein sequence ID" value="RKG99421.1"/>
    <property type="molecule type" value="Genomic_DNA"/>
</dbReference>
<keyword evidence="2" id="KW-0378">Hydrolase</keyword>
<dbReference type="PROSITE" id="PS51257">
    <property type="entry name" value="PROKAR_LIPOPROTEIN"/>
    <property type="match status" value="1"/>
</dbReference>
<reference evidence="3" key="1">
    <citation type="submission" date="2018-09" db="EMBL/GenBank/DDBJ databases">
        <authorList>
            <person name="Livingstone P.G."/>
            <person name="Whitworth D.E."/>
        </authorList>
    </citation>
    <scope>NUCLEOTIDE SEQUENCE [LARGE SCALE GENOMIC DNA]</scope>
    <source>
        <strain evidence="3">CA043D</strain>
    </source>
</reference>
<accession>A0A3A8KAK1</accession>
<comment type="caution">
    <text evidence="2">The sequence shown here is derived from an EMBL/GenBank/DDBJ whole genome shotgun (WGS) entry which is preliminary data.</text>
</comment>
<name>A0A3A8KAK1_9BACT</name>
<sequence>MRWSWVGLLAVVVVLGCASAPVPVPVKPRMPMAERTLTVRAVDAQGQPISGVTLRARRADRGSEVSGTGVTDVNGTAQLRLMPGGYVAQAEAPGFVRVIRTDVRIPFDRETRWDLSMARAVPFAGRVVDMKGQPIEGVRLRLETLPIEDILEPLPGTESDEQGRFRFDGVPAGDGWLQLHAEKGGWSPVHLLRRAPEAELKLMMWGLSSLQVRVLDPQGRPLPGGPVSMEGMGEVRSFPLFRKDVPNAVLFEKLPAELYRITGRYEPMPGCEWRRTIDSQVLPGTWRETTVSFEGVPEGGPWRGRAVDQKGRPLANGTVTAWMGGTGGEGMSGRCMARTESDGSFAIPFVFQTPFLLTWSETDARTSGEREARPPSGPDAPWVFSSSGGALKGRVVHPDGRPVTFFEIDGHGMPNPRGEYTQYVSASGRAQWVIGNVHGFAPALVRTEGRVGETLTVPDVILDVGRTVEGRLVAADGSTKVAGQEVELLEEFDLEVRGRHGPRMTVTDEDGRFQFEHVASRAQMIRVHAKGRGTVLQPLGPEDDSVKLRLVADAELQGDVTDGGTVPVAEVSVVARCEGGFEVASRTDVAGRYSMPVPGDRECFVHATASLLNVSTLHPPPVSFSPRRIRPAPASHPTLDIEARQGPGTARVDVKATREFVTAFLLPGDVPLPGSAQALNALLRAGMGPGMEADSWDLDAGVPPFMVAARFSFRHLPLGEYTVFVRDEVDGGDSIARMHLILDDTQVHTVQLDRPAYREGTYIPR</sequence>
<gene>
    <name evidence="2" type="ORF">D7X32_26510</name>
</gene>
<keyword evidence="2" id="KW-0121">Carboxypeptidase</keyword>
<keyword evidence="2" id="KW-0645">Protease</keyword>
<dbReference type="GO" id="GO:0030246">
    <property type="term" value="F:carbohydrate binding"/>
    <property type="evidence" value="ECO:0007669"/>
    <property type="project" value="InterPro"/>
</dbReference>
<protein>
    <submittedName>
        <fullName evidence="2">Carboxypeptidase regulatory-like domain-containing protein</fullName>
    </submittedName>
</protein>